<keyword evidence="4" id="KW-1185">Reference proteome</keyword>
<gene>
    <name evidence="3" type="ORF">CCH79_00005385</name>
</gene>
<reference evidence="3 4" key="1">
    <citation type="journal article" date="2018" name="G3 (Bethesda)">
        <title>A High-Quality Reference Genome for the Invasive Mosquitofish Gambusia affinis Using a Chicago Library.</title>
        <authorList>
            <person name="Hoffberg S.L."/>
            <person name="Troendle N.J."/>
            <person name="Glenn T.C."/>
            <person name="Mahmud O."/>
            <person name="Louha S."/>
            <person name="Chalopin D."/>
            <person name="Bennetzen J.L."/>
            <person name="Mauricio R."/>
        </authorList>
    </citation>
    <scope>NUCLEOTIDE SEQUENCE [LARGE SCALE GENOMIC DNA]</scope>
    <source>
        <strain evidence="3">NE01/NJP1002.9</strain>
        <tissue evidence="3">Muscle</tissue>
    </source>
</reference>
<keyword evidence="1" id="KW-0175">Coiled coil</keyword>
<accession>A0A315VQ09</accession>
<dbReference type="PANTHER" id="PTHR35088">
    <property type="entry name" value="COILED-COIL DOMAIN-CONTAINING PROTEIN 178"/>
    <property type="match status" value="1"/>
</dbReference>
<feature type="coiled-coil region" evidence="1">
    <location>
        <begin position="428"/>
        <end position="476"/>
    </location>
</feature>
<sequence>MLNRYSVLALWSGGEEKIDTRNDAKAMKAAHLQSSLLLSAYSSQIAALTMTASQPAPQSEWIGVGIGRLTLYHEGHRSLLENVIEQAASSVPKNQQTVLKQEKRTTKTSRSYHRTKNCLRVRDWRGRFQPYLLNETCSCSLLSVAKRRSLKHRHGQFENLSQKLLEEQGGKYHFQTSHSQLRIEFHGVQTIFSESLNDVPNINQMHWKQNHQPASTRRSSCSSALCTETYQNLFRGMSCTVNAVHPGNPSCPAVYEFHYMCLSQPSRQMAPFYHEEIGNVPLDQADLQVVCTGRRRTCALLNTPSPCASSAICHIQDMRSQLKMWFQKRLSMKVLDSDSKDLYVEGIAITARGYEKSPLQGKIEDVLSEVMHLVERLEADRQFAEEALQKEKRRRSILVSKIDGISLWKLSEHPAIIQKEHEACSRDITELKWQLKLENQKIDEVQEKLFQAELLIRKLQEDIEFARNQMPIVKENSDRQKDVIHLLQIAQTEADDIQESTKHDYLQIEMELAEMETDAHKERIAHKHRHEDMLHQLDDRLKELNRLKMHQKHLLSAIKKTKEAICLQEKKYSELLKQLAKIAKFEKTEEDKVSHLNLHVEKEVKTNQQLEDKLVSIKEELETKKSTWEADLTFSKAQLHSRNEALAALLKENQAYEQQIYDYKTKICKSEKDVKQMRAERKQMLQKIIDDDEHWEKAEDELTEVLEQYSIKKDELDKQERLIIKEDHEAVSLIENLRKDLTHRMTTLEKLKNQIAEINSELKKHEECSHLTNRGLEKEFNNLFSATEALEAKLKKMKELVENFEKIQSEHEEVLANLQKEISLKSDQLEAARDLHRATLQKIKDNNARCTVLMNKTKEYQESSHEFKKMTEAIPKIIADLEKDLDVVDFKNKSAAHTMSTLQSDINNWQLRIQRLERTSLAHLIDRRKLVEETEGLLEVGRAENKQLAIEYKDLRKMLLEARQESVSALTLSLLQKRMHKVLVKYLEQRSFRFLVDLEECQGVARLTSQKISTAQGNLSKEIQLITAFLQSVRENATTTKNAEKSKQTSPDATESRSQ</sequence>
<feature type="region of interest" description="Disordered" evidence="2">
    <location>
        <begin position="1037"/>
        <end position="1059"/>
    </location>
</feature>
<dbReference type="EMBL" id="NHOQ01001318">
    <property type="protein sequence ID" value="PWA25241.1"/>
    <property type="molecule type" value="Genomic_DNA"/>
</dbReference>
<evidence type="ECO:0000313" key="4">
    <source>
        <dbReference type="Proteomes" id="UP000250572"/>
    </source>
</evidence>
<dbReference type="AlphaFoldDB" id="A0A315VQ09"/>
<dbReference type="Proteomes" id="UP000250572">
    <property type="component" value="Unassembled WGS sequence"/>
</dbReference>
<evidence type="ECO:0000256" key="2">
    <source>
        <dbReference type="SAM" id="MobiDB-lite"/>
    </source>
</evidence>
<feature type="coiled-coil region" evidence="1">
    <location>
        <begin position="600"/>
        <end position="666"/>
    </location>
</feature>
<organism evidence="3 4">
    <name type="scientific">Gambusia affinis</name>
    <name type="common">Western mosquitofish</name>
    <name type="synonym">Heterandria affinis</name>
    <dbReference type="NCBI Taxonomy" id="33528"/>
    <lineage>
        <taxon>Eukaryota</taxon>
        <taxon>Metazoa</taxon>
        <taxon>Chordata</taxon>
        <taxon>Craniata</taxon>
        <taxon>Vertebrata</taxon>
        <taxon>Euteleostomi</taxon>
        <taxon>Actinopterygii</taxon>
        <taxon>Neopterygii</taxon>
        <taxon>Teleostei</taxon>
        <taxon>Neoteleostei</taxon>
        <taxon>Acanthomorphata</taxon>
        <taxon>Ovalentaria</taxon>
        <taxon>Atherinomorphae</taxon>
        <taxon>Cyprinodontiformes</taxon>
        <taxon>Poeciliidae</taxon>
        <taxon>Poeciliinae</taxon>
        <taxon>Gambusia</taxon>
    </lineage>
</organism>
<protein>
    <recommendedName>
        <fullName evidence="5">Coiled-coil domain-containing protein 178</fullName>
    </recommendedName>
</protein>
<name>A0A315VQ09_GAMAF</name>
<comment type="caution">
    <text evidence="3">The sequence shown here is derived from an EMBL/GenBank/DDBJ whole genome shotgun (WGS) entry which is preliminary data.</text>
</comment>
<feature type="coiled-coil region" evidence="1">
    <location>
        <begin position="367"/>
        <end position="394"/>
    </location>
</feature>
<feature type="coiled-coil region" evidence="1">
    <location>
        <begin position="699"/>
        <end position="846"/>
    </location>
</feature>
<dbReference type="PANTHER" id="PTHR35088:SF1">
    <property type="entry name" value="COILED-COIL DOMAIN-CONTAINING PROTEIN 178"/>
    <property type="match status" value="1"/>
</dbReference>
<evidence type="ECO:0000256" key="1">
    <source>
        <dbReference type="SAM" id="Coils"/>
    </source>
</evidence>
<proteinExistence type="predicted"/>
<evidence type="ECO:0000313" key="3">
    <source>
        <dbReference type="EMBL" id="PWA25241.1"/>
    </source>
</evidence>
<evidence type="ECO:0008006" key="5">
    <source>
        <dbReference type="Google" id="ProtNLM"/>
    </source>
</evidence>
<dbReference type="InterPro" id="IPR038826">
    <property type="entry name" value="CCDC178"/>
</dbReference>
<feature type="non-terminal residue" evidence="3">
    <location>
        <position position="1059"/>
    </location>
</feature>